<evidence type="ECO:0000313" key="7">
    <source>
        <dbReference type="Proteomes" id="UP000317624"/>
    </source>
</evidence>
<evidence type="ECO:0000256" key="1">
    <source>
        <dbReference type="ARBA" id="ARBA00022670"/>
    </source>
</evidence>
<dbReference type="Pfam" id="PF00082">
    <property type="entry name" value="Peptidase_S8"/>
    <property type="match status" value="1"/>
</dbReference>
<evidence type="ECO:0000259" key="5">
    <source>
        <dbReference type="PROSITE" id="PS50093"/>
    </source>
</evidence>
<dbReference type="GO" id="GO:0006508">
    <property type="term" value="P:proteolysis"/>
    <property type="evidence" value="ECO:0007669"/>
    <property type="project" value="UniProtKB-KW"/>
</dbReference>
<dbReference type="Pfam" id="PF18911">
    <property type="entry name" value="PKD_4"/>
    <property type="match status" value="1"/>
</dbReference>
<dbReference type="InterPro" id="IPR013783">
    <property type="entry name" value="Ig-like_fold"/>
</dbReference>
<evidence type="ECO:0000313" key="6">
    <source>
        <dbReference type="EMBL" id="TVT40518.1"/>
    </source>
</evidence>
<gene>
    <name evidence="6" type="ORF">FNT36_13655</name>
</gene>
<accession>A0A558BVH6</accession>
<dbReference type="Proteomes" id="UP000317624">
    <property type="component" value="Unassembled WGS sequence"/>
</dbReference>
<sequence length="1256" mass="131291">MALKLSTLTGRLVLGLAAWASLGLGHEASAQTGTGSGPLGQPRPTAELLRARSRPMPPSTAGRQRIVASASTNPHLDERLQRLYQESAAAPGTESLRARHPELTFGKDTAPAVLVRITAEDVNTLLPSLQKRGFVVAASYPKLHFVEGLLPVSQLSGDGQGVEALTKQGLLGVLSAYEPQHNAGVVTSQADYVLQAARTRATRPKNVTGSGIKIGVLSDSFDALGGAAADVAAGDLPPAGVQVLTEGGPTDEGRAMCQLIYDLAPGAALAFNTANGGEGIFAQHILDLADPSKGNCQVIVDDVRYFTEPFFQDGVVAQAVNQVVAQRGVSYFSSAGNNADASYENATPQFITPTGSTKRLLNFNTANTTTDVTQRITIAATNSFRPFLQWSDPFYTTAGVKTNLDMYLIAVTNGTAGDTVARGTNNNIALQYPLEVLDFTNTAATGTTTFDLVIVVRGGVAPTRVKYIDYGSGATLSEWRTSSSTISGHAAAASAYAVAAVPYYAQQTPASYTSKGGALPFLFSPTGTALAAVETRQKPNITSVDGTDTSFFGFDIEGNGFPNFSGTSAAAPHAAAVAALLRSSEPGLTATQVYNRLTSSARLIGTMATDPLTGPGLLDAYTAVYGPVVATATPYIEDLEKTALPLNWAVSTYRAGRVRVVSGLGAASGKYELLLDSEVSQLQSITEATCYVTPVAGSNLQLSFRHRKNVAETNEVMPTSYTGNGTSRTDGVALSVDGGTTWYRIYDLATNSTTSYQTSVVNLTQFAAANGLTLGTTIRIKFQQFGTGSGTTDATRRGRSFDDIAVTASTPGLVALFNSSTATGCSGLQVQYADTSLFKSAATTYAWTFVGGIPATSTLRNPLVTYNTPGHYPVTLSVSSAGSTATRTDTGYVFISGRAPQATITASSTSICRGGSVTFSSTALYCPSTYAWSFPGGSPATSTAANPGAVTYATAGTYTATLTVANAYGTVTSSVIIDVDGRALPFAESFDNSTTLPRGWTLVRPSVYTWSLVDGIIGRSGVASRALQAPFVDDETRGERPAVYTPAINLTGVASPKLLFDLAYGPFATVAGAVPTDIDSLSIQVVDACTGTVLGKPYSKGATNGLATSTSTPNVFIPTSGSDWRQELVDLTPFAGRVVILRFIGYNDYGNSLYLDNIQIGNSLLSLTSVASTVGLEVWPVPTPRGTSLNLRLPAYTGSVDLRLVDNLGRVVWQQQLTQTGAALERTLPLPFAPGLYNLLYSPASGTPAARRVVLE</sequence>
<feature type="chain" id="PRO_5035164468" evidence="4">
    <location>
        <begin position="21"/>
        <end position="1256"/>
    </location>
</feature>
<dbReference type="CDD" id="cd00146">
    <property type="entry name" value="PKD"/>
    <property type="match status" value="2"/>
</dbReference>
<keyword evidence="3" id="KW-0720">Serine protease</keyword>
<dbReference type="InterPro" id="IPR022409">
    <property type="entry name" value="PKD/Chitinase_dom"/>
</dbReference>
<dbReference type="Gene3D" id="2.60.40.10">
    <property type="entry name" value="Immunoglobulins"/>
    <property type="match status" value="2"/>
</dbReference>
<dbReference type="SMART" id="SM00089">
    <property type="entry name" value="PKD"/>
    <property type="match status" value="2"/>
</dbReference>
<keyword evidence="2" id="KW-0378">Hydrolase</keyword>
<dbReference type="Pfam" id="PF00801">
    <property type="entry name" value="PKD"/>
    <property type="match status" value="1"/>
</dbReference>
<feature type="domain" description="PKD" evidence="5">
    <location>
        <begin position="900"/>
        <end position="979"/>
    </location>
</feature>
<dbReference type="PROSITE" id="PS50093">
    <property type="entry name" value="PKD"/>
    <property type="match status" value="2"/>
</dbReference>
<dbReference type="InterPro" id="IPR035986">
    <property type="entry name" value="PKD_dom_sf"/>
</dbReference>
<dbReference type="PROSITE" id="PS00138">
    <property type="entry name" value="SUBTILASE_SER"/>
    <property type="match status" value="1"/>
</dbReference>
<dbReference type="GO" id="GO:0004252">
    <property type="term" value="F:serine-type endopeptidase activity"/>
    <property type="evidence" value="ECO:0007669"/>
    <property type="project" value="InterPro"/>
</dbReference>
<dbReference type="InterPro" id="IPR036852">
    <property type="entry name" value="Peptidase_S8/S53_dom_sf"/>
</dbReference>
<evidence type="ECO:0000256" key="2">
    <source>
        <dbReference type="ARBA" id="ARBA00022801"/>
    </source>
</evidence>
<proteinExistence type="predicted"/>
<evidence type="ECO:0000256" key="4">
    <source>
        <dbReference type="SAM" id="SignalP"/>
    </source>
</evidence>
<dbReference type="AlphaFoldDB" id="A0A558BVH6"/>
<dbReference type="InterPro" id="IPR015500">
    <property type="entry name" value="Peptidase_S8_subtilisin-rel"/>
</dbReference>
<name>A0A558BVH6_9BACT</name>
<feature type="domain" description="PKD" evidence="5">
    <location>
        <begin position="813"/>
        <end position="893"/>
    </location>
</feature>
<organism evidence="6 7">
    <name type="scientific">Hymenobacter setariae</name>
    <dbReference type="NCBI Taxonomy" id="2594794"/>
    <lineage>
        <taxon>Bacteria</taxon>
        <taxon>Pseudomonadati</taxon>
        <taxon>Bacteroidota</taxon>
        <taxon>Cytophagia</taxon>
        <taxon>Cytophagales</taxon>
        <taxon>Hymenobacteraceae</taxon>
        <taxon>Hymenobacter</taxon>
    </lineage>
</organism>
<feature type="signal peptide" evidence="4">
    <location>
        <begin position="1"/>
        <end position="20"/>
    </location>
</feature>
<dbReference type="Gene3D" id="3.40.50.200">
    <property type="entry name" value="Peptidase S8/S53 domain"/>
    <property type="match status" value="1"/>
</dbReference>
<protein>
    <submittedName>
        <fullName evidence="6">S8 family serine peptidase</fullName>
    </submittedName>
</protein>
<keyword evidence="1" id="KW-0645">Protease</keyword>
<dbReference type="OrthoDB" id="9813435at2"/>
<dbReference type="SUPFAM" id="SSF49299">
    <property type="entry name" value="PKD domain"/>
    <property type="match status" value="2"/>
</dbReference>
<keyword evidence="4" id="KW-0732">Signal</keyword>
<dbReference type="EMBL" id="VMRJ01000003">
    <property type="protein sequence ID" value="TVT40518.1"/>
    <property type="molecule type" value="Genomic_DNA"/>
</dbReference>
<dbReference type="InterPro" id="IPR000209">
    <property type="entry name" value="Peptidase_S8/S53_dom"/>
</dbReference>
<comment type="caution">
    <text evidence="6">The sequence shown here is derived from an EMBL/GenBank/DDBJ whole genome shotgun (WGS) entry which is preliminary data.</text>
</comment>
<dbReference type="SUPFAM" id="SSF52743">
    <property type="entry name" value="Subtilisin-like"/>
    <property type="match status" value="1"/>
</dbReference>
<dbReference type="PRINTS" id="PR00723">
    <property type="entry name" value="SUBTILISIN"/>
</dbReference>
<keyword evidence="7" id="KW-1185">Reference proteome</keyword>
<reference evidence="6 7" key="1">
    <citation type="submission" date="2019-07" db="EMBL/GenBank/DDBJ databases">
        <title>Hymenobacter sp. straun FUR1 Genome sequencing and assembly.</title>
        <authorList>
            <person name="Chhetri G."/>
        </authorList>
    </citation>
    <scope>NUCLEOTIDE SEQUENCE [LARGE SCALE GENOMIC DNA]</scope>
    <source>
        <strain evidence="6 7">Fur1</strain>
    </source>
</reference>
<dbReference type="InterPro" id="IPR023828">
    <property type="entry name" value="Peptidase_S8_Ser-AS"/>
</dbReference>
<dbReference type="InterPro" id="IPR000601">
    <property type="entry name" value="PKD_dom"/>
</dbReference>
<dbReference type="RefSeq" id="WP_144848527.1">
    <property type="nucleotide sequence ID" value="NZ_VMRJ01000003.1"/>
</dbReference>
<evidence type="ECO:0000256" key="3">
    <source>
        <dbReference type="ARBA" id="ARBA00022825"/>
    </source>
</evidence>